<feature type="domain" description="HTH cro/C1-type" evidence="1">
    <location>
        <begin position="11"/>
        <end position="68"/>
    </location>
</feature>
<dbReference type="SMART" id="SM00530">
    <property type="entry name" value="HTH_XRE"/>
    <property type="match status" value="1"/>
</dbReference>
<dbReference type="Proteomes" id="UP000297851">
    <property type="component" value="Unassembled WGS sequence"/>
</dbReference>
<dbReference type="Pfam" id="PF13560">
    <property type="entry name" value="HTH_31"/>
    <property type="match status" value="1"/>
</dbReference>
<dbReference type="InterPro" id="IPR010982">
    <property type="entry name" value="Lambda_DNA-bd_dom_sf"/>
</dbReference>
<dbReference type="Gene3D" id="1.10.260.40">
    <property type="entry name" value="lambda repressor-like DNA-binding domains"/>
    <property type="match status" value="1"/>
</dbReference>
<name>A0ABY2J7Q1_9MICO</name>
<gene>
    <name evidence="2" type="ORF">E3T25_14045</name>
</gene>
<dbReference type="InterPro" id="IPR001387">
    <property type="entry name" value="Cro/C1-type_HTH"/>
</dbReference>
<dbReference type="CDD" id="cd00093">
    <property type="entry name" value="HTH_XRE"/>
    <property type="match status" value="1"/>
</dbReference>
<accession>A0ABY2J7Q1</accession>
<keyword evidence="3" id="KW-1185">Reference proteome</keyword>
<evidence type="ECO:0000259" key="1">
    <source>
        <dbReference type="SMART" id="SM00530"/>
    </source>
</evidence>
<dbReference type="RefSeq" id="WP_134374973.1">
    <property type="nucleotide sequence ID" value="NZ_SOGO01000038.1"/>
</dbReference>
<proteinExistence type="predicted"/>
<evidence type="ECO:0000313" key="2">
    <source>
        <dbReference type="EMBL" id="TFC99911.1"/>
    </source>
</evidence>
<evidence type="ECO:0000313" key="3">
    <source>
        <dbReference type="Proteomes" id="UP000297851"/>
    </source>
</evidence>
<organism evidence="2 3">
    <name type="scientific">Cryobacterium sandaracinum</name>
    <dbReference type="NCBI Taxonomy" id="1259247"/>
    <lineage>
        <taxon>Bacteria</taxon>
        <taxon>Bacillati</taxon>
        <taxon>Actinomycetota</taxon>
        <taxon>Actinomycetes</taxon>
        <taxon>Micrococcales</taxon>
        <taxon>Microbacteriaceae</taxon>
        <taxon>Cryobacterium</taxon>
    </lineage>
</organism>
<reference evidence="2 3" key="1">
    <citation type="submission" date="2019-03" db="EMBL/GenBank/DDBJ databases">
        <title>Genomics of glacier-inhabiting Cryobacterium strains.</title>
        <authorList>
            <person name="Liu Q."/>
            <person name="Xin Y.-H."/>
        </authorList>
    </citation>
    <scope>NUCLEOTIDE SEQUENCE [LARGE SCALE GENOMIC DNA]</scope>
    <source>
        <strain evidence="2 3">TMT2-16</strain>
    </source>
</reference>
<dbReference type="SUPFAM" id="SSF47413">
    <property type="entry name" value="lambda repressor-like DNA-binding domains"/>
    <property type="match status" value="1"/>
</dbReference>
<sequence>MQHRRTKMSTTIADTRRAVGWTVRDLAENLGVAPSTVTRMEQSERDDRIQLGTLKRALAVMGRRPRMEVVNTRREERVTMELHRVLANKLRTDPQAVLDVVPDNLARLRARLRSPIGQKWVDRWTELVDGPVDLLILGMLADTPEGRELRQNSPFAGALTQGERVAAIERANQE</sequence>
<protein>
    <submittedName>
        <fullName evidence="2">Helix-turn-helix domain-containing protein</fullName>
    </submittedName>
</protein>
<comment type="caution">
    <text evidence="2">The sequence shown here is derived from an EMBL/GenBank/DDBJ whole genome shotgun (WGS) entry which is preliminary data.</text>
</comment>
<dbReference type="EMBL" id="SOGO01000038">
    <property type="protein sequence ID" value="TFC99911.1"/>
    <property type="molecule type" value="Genomic_DNA"/>
</dbReference>